<feature type="domain" description="OmpR/PhoB-type" evidence="4">
    <location>
        <begin position="7"/>
        <end position="107"/>
    </location>
</feature>
<accession>A0A5B9EFB5</accession>
<feature type="transmembrane region" description="Helical" evidence="3">
    <location>
        <begin position="149"/>
        <end position="167"/>
    </location>
</feature>
<dbReference type="EMBL" id="CP042806">
    <property type="protein sequence ID" value="QEE28756.1"/>
    <property type="molecule type" value="Genomic_DNA"/>
</dbReference>
<feature type="transmembrane region" description="Helical" evidence="3">
    <location>
        <begin position="224"/>
        <end position="243"/>
    </location>
</feature>
<dbReference type="SMART" id="SM00862">
    <property type="entry name" value="Trans_reg_C"/>
    <property type="match status" value="1"/>
</dbReference>
<evidence type="ECO:0000313" key="5">
    <source>
        <dbReference type="EMBL" id="QEE28756.1"/>
    </source>
</evidence>
<keyword evidence="1 2" id="KW-0238">DNA-binding</keyword>
<dbReference type="InterPro" id="IPR036388">
    <property type="entry name" value="WH-like_DNA-bd_sf"/>
</dbReference>
<dbReference type="InterPro" id="IPR001867">
    <property type="entry name" value="OmpR/PhoB-type_DNA-bd"/>
</dbReference>
<dbReference type="RefSeq" id="WP_147647946.1">
    <property type="nucleotide sequence ID" value="NZ_CP042806.1"/>
</dbReference>
<dbReference type="GO" id="GO:0000160">
    <property type="term" value="P:phosphorelay signal transduction system"/>
    <property type="evidence" value="ECO:0007669"/>
    <property type="project" value="InterPro"/>
</dbReference>
<dbReference type="SUPFAM" id="SSF46894">
    <property type="entry name" value="C-terminal effector domain of the bipartite response regulators"/>
    <property type="match status" value="1"/>
</dbReference>
<evidence type="ECO:0000256" key="3">
    <source>
        <dbReference type="SAM" id="Phobius"/>
    </source>
</evidence>
<evidence type="ECO:0000259" key="4">
    <source>
        <dbReference type="PROSITE" id="PS51755"/>
    </source>
</evidence>
<reference evidence="5 6" key="1">
    <citation type="submission" date="2019-08" db="EMBL/GenBank/DDBJ databases">
        <title>Complete genome sequence of Terriglobus albidus strain ORNL.</title>
        <authorList>
            <person name="Podar M."/>
        </authorList>
    </citation>
    <scope>NUCLEOTIDE SEQUENCE [LARGE SCALE GENOMIC DNA]</scope>
    <source>
        <strain evidence="5 6">ORNL</strain>
    </source>
</reference>
<evidence type="ECO:0000256" key="1">
    <source>
        <dbReference type="ARBA" id="ARBA00023125"/>
    </source>
</evidence>
<dbReference type="Gene3D" id="1.10.10.10">
    <property type="entry name" value="Winged helix-like DNA-binding domain superfamily/Winged helix DNA-binding domain"/>
    <property type="match status" value="1"/>
</dbReference>
<dbReference type="GO" id="GO:0003677">
    <property type="term" value="F:DNA binding"/>
    <property type="evidence" value="ECO:0007669"/>
    <property type="project" value="UniProtKB-UniRule"/>
</dbReference>
<dbReference type="KEGG" id="talb:FTW19_12550"/>
<dbReference type="InterPro" id="IPR016032">
    <property type="entry name" value="Sig_transdc_resp-reg_C-effctor"/>
</dbReference>
<protein>
    <recommendedName>
        <fullName evidence="4">OmpR/PhoB-type domain-containing protein</fullName>
    </recommendedName>
</protein>
<keyword evidence="6" id="KW-1185">Reference proteome</keyword>
<keyword evidence="3" id="KW-0812">Transmembrane</keyword>
<dbReference type="Pfam" id="PF00486">
    <property type="entry name" value="Trans_reg_C"/>
    <property type="match status" value="1"/>
</dbReference>
<organism evidence="5 6">
    <name type="scientific">Terriglobus albidus</name>
    <dbReference type="NCBI Taxonomy" id="1592106"/>
    <lineage>
        <taxon>Bacteria</taxon>
        <taxon>Pseudomonadati</taxon>
        <taxon>Acidobacteriota</taxon>
        <taxon>Terriglobia</taxon>
        <taxon>Terriglobales</taxon>
        <taxon>Acidobacteriaceae</taxon>
        <taxon>Terriglobus</taxon>
    </lineage>
</organism>
<dbReference type="PROSITE" id="PS51755">
    <property type="entry name" value="OMPR_PHOB"/>
    <property type="match status" value="1"/>
</dbReference>
<keyword evidence="3" id="KW-0472">Membrane</keyword>
<dbReference type="CDD" id="cd00383">
    <property type="entry name" value="trans_reg_C"/>
    <property type="match status" value="1"/>
</dbReference>
<proteinExistence type="predicted"/>
<evidence type="ECO:0000256" key="2">
    <source>
        <dbReference type="PROSITE-ProRule" id="PRU01091"/>
    </source>
</evidence>
<feature type="transmembrane region" description="Helical" evidence="3">
    <location>
        <begin position="187"/>
        <end position="212"/>
    </location>
</feature>
<keyword evidence="3" id="KW-1133">Transmembrane helix</keyword>
<name>A0A5B9EFB5_9BACT</name>
<dbReference type="Proteomes" id="UP000321820">
    <property type="component" value="Chromosome"/>
</dbReference>
<dbReference type="AlphaFoldDB" id="A0A5B9EFB5"/>
<dbReference type="GO" id="GO:0006355">
    <property type="term" value="P:regulation of DNA-templated transcription"/>
    <property type="evidence" value="ECO:0007669"/>
    <property type="project" value="InterPro"/>
</dbReference>
<gene>
    <name evidence="5" type="ORF">FTW19_12550</name>
</gene>
<feature type="DNA-binding region" description="OmpR/PhoB-type" evidence="2">
    <location>
        <begin position="7"/>
        <end position="107"/>
    </location>
</feature>
<sequence>MNERGPSKIYRFGIFEADPISGELRRKGLRIRLHAQPFQALLLLLERPGETVTRDEIARRLWPEDTFVDYEHGVNSAMNRLRDALGDRASNPRFIETLAKRGYRFIASVEEFEDHPITLPSQPTPSTQEQVTSRILTSSEDLPRSSPPLVQAFFILFQLMYLSFYIGALANLGEIQELIAPLPHAQLILRVLILSAVLLIPVRTFLLCATLFRPPHFLQRFLRLWWLSLAGDLLWTLSPFLLLHHINDGLALACMSFLVYSPFAQRSLVLMGAGQIRE</sequence>
<dbReference type="OrthoDB" id="4473689at2"/>
<evidence type="ECO:0000313" key="6">
    <source>
        <dbReference type="Proteomes" id="UP000321820"/>
    </source>
</evidence>